<evidence type="ECO:0000313" key="13">
    <source>
        <dbReference type="Proteomes" id="UP000053732"/>
    </source>
</evidence>
<evidence type="ECO:0000256" key="11">
    <source>
        <dbReference type="SAM" id="MobiDB-lite"/>
    </source>
</evidence>
<feature type="compositionally biased region" description="Polar residues" evidence="11">
    <location>
        <begin position="180"/>
        <end position="197"/>
    </location>
</feature>
<evidence type="ECO:0000313" key="12">
    <source>
        <dbReference type="EMBL" id="CRL30703.1"/>
    </source>
</evidence>
<dbReference type="PANTHER" id="PTHR31064">
    <property type="entry name" value="POTASSIUM TRANSPORT PROTEIN DDB_G0292412-RELATED"/>
    <property type="match status" value="1"/>
</dbReference>
<feature type="transmembrane region" description="Helical" evidence="10">
    <location>
        <begin position="517"/>
        <end position="540"/>
    </location>
</feature>
<dbReference type="InterPro" id="IPR004773">
    <property type="entry name" value="K/Na_transp_Trk1/HKT1"/>
</dbReference>
<evidence type="ECO:0000256" key="7">
    <source>
        <dbReference type="ARBA" id="ARBA00022989"/>
    </source>
</evidence>
<dbReference type="GO" id="GO:0030007">
    <property type="term" value="P:intracellular potassium ion homeostasis"/>
    <property type="evidence" value="ECO:0007669"/>
    <property type="project" value="UniProtKB-UniRule"/>
</dbReference>
<feature type="compositionally biased region" description="Polar residues" evidence="11">
    <location>
        <begin position="757"/>
        <end position="775"/>
    </location>
</feature>
<evidence type="ECO:0000256" key="6">
    <source>
        <dbReference type="ARBA" id="ARBA00022958"/>
    </source>
</evidence>
<name>A0A0G4PX09_PENC3</name>
<protein>
    <recommendedName>
        <fullName evidence="10">Potassium transport protein</fullName>
    </recommendedName>
</protein>
<feature type="region of interest" description="Disordered" evidence="11">
    <location>
        <begin position="744"/>
        <end position="804"/>
    </location>
</feature>
<feature type="transmembrane region" description="Helical" evidence="10">
    <location>
        <begin position="386"/>
        <end position="410"/>
    </location>
</feature>
<gene>
    <name evidence="12" type="ORF">PCAMFM013_S057g000025</name>
</gene>
<keyword evidence="6 10" id="KW-0630">Potassium</keyword>
<evidence type="ECO:0000256" key="3">
    <source>
        <dbReference type="ARBA" id="ARBA00022448"/>
    </source>
</evidence>
<dbReference type="Pfam" id="PF02386">
    <property type="entry name" value="TrkH"/>
    <property type="match status" value="1"/>
</dbReference>
<keyword evidence="5 10" id="KW-0812">Transmembrane</keyword>
<feature type="transmembrane region" description="Helical" evidence="10">
    <location>
        <begin position="582"/>
        <end position="602"/>
    </location>
</feature>
<feature type="transmembrane region" description="Helical" evidence="10">
    <location>
        <begin position="21"/>
        <end position="42"/>
    </location>
</feature>
<evidence type="ECO:0000256" key="2">
    <source>
        <dbReference type="ARBA" id="ARBA00009137"/>
    </source>
</evidence>
<organism evidence="12 13">
    <name type="scientific">Penicillium camemberti (strain FM 013)</name>
    <dbReference type="NCBI Taxonomy" id="1429867"/>
    <lineage>
        <taxon>Eukaryota</taxon>
        <taxon>Fungi</taxon>
        <taxon>Dikarya</taxon>
        <taxon>Ascomycota</taxon>
        <taxon>Pezizomycotina</taxon>
        <taxon>Eurotiomycetes</taxon>
        <taxon>Eurotiomycetidae</taxon>
        <taxon>Eurotiales</taxon>
        <taxon>Aspergillaceae</taxon>
        <taxon>Penicillium</taxon>
    </lineage>
</organism>
<evidence type="ECO:0000256" key="9">
    <source>
        <dbReference type="ARBA" id="ARBA00023136"/>
    </source>
</evidence>
<dbReference type="GO" id="GO:0140107">
    <property type="term" value="F:high-affinity potassium ion transmembrane transporter activity"/>
    <property type="evidence" value="ECO:0007669"/>
    <property type="project" value="TreeGrafter"/>
</dbReference>
<dbReference type="GO" id="GO:1990573">
    <property type="term" value="P:potassium ion import across plasma membrane"/>
    <property type="evidence" value="ECO:0007669"/>
    <property type="project" value="TreeGrafter"/>
</dbReference>
<comment type="similarity">
    <text evidence="2 10">Belongs to the TrkH potassium transport family.</text>
</comment>
<feature type="transmembrane region" description="Helical" evidence="10">
    <location>
        <begin position="669"/>
        <end position="689"/>
    </location>
</feature>
<reference evidence="12 13" key="1">
    <citation type="journal article" date="2014" name="Nat. Commun.">
        <title>Multiple recent horizontal transfers of a large genomic region in cheese making fungi.</title>
        <authorList>
            <person name="Cheeseman K."/>
            <person name="Ropars J."/>
            <person name="Renault P."/>
            <person name="Dupont J."/>
            <person name="Gouzy J."/>
            <person name="Branca A."/>
            <person name="Abraham A.L."/>
            <person name="Ceppi M."/>
            <person name="Conseiller E."/>
            <person name="Debuchy R."/>
            <person name="Malagnac F."/>
            <person name="Goarin A."/>
            <person name="Silar P."/>
            <person name="Lacoste S."/>
            <person name="Sallet E."/>
            <person name="Bensimon A."/>
            <person name="Giraud T."/>
            <person name="Brygoo Y."/>
        </authorList>
    </citation>
    <scope>NUCLEOTIDE SEQUENCE [LARGE SCALE GENOMIC DNA]</scope>
    <source>
        <strain evidence="13">FM 013</strain>
    </source>
</reference>
<dbReference type="PIRSF" id="PIRSF002450">
    <property type="entry name" value="K+_transpter_TRK"/>
    <property type="match status" value="1"/>
</dbReference>
<keyword evidence="13" id="KW-1185">Reference proteome</keyword>
<accession>A0A0G4PX09</accession>
<dbReference type="InterPro" id="IPR051143">
    <property type="entry name" value="TrkH_K-transport"/>
</dbReference>
<feature type="transmembrane region" description="Helical" evidence="10">
    <location>
        <begin position="645"/>
        <end position="663"/>
    </location>
</feature>
<proteinExistence type="inferred from homology"/>
<feature type="region of interest" description="Disordered" evidence="11">
    <location>
        <begin position="177"/>
        <end position="201"/>
    </location>
</feature>
<evidence type="ECO:0000256" key="1">
    <source>
        <dbReference type="ARBA" id="ARBA00004141"/>
    </source>
</evidence>
<feature type="transmembrane region" description="Helical" evidence="10">
    <location>
        <begin position="456"/>
        <end position="482"/>
    </location>
</feature>
<dbReference type="NCBIfam" id="TIGR00934">
    <property type="entry name" value="2a38euk"/>
    <property type="match status" value="1"/>
</dbReference>
<keyword evidence="3 10" id="KW-0813">Transport</keyword>
<keyword evidence="9 10" id="KW-0472">Membrane</keyword>
<dbReference type="InterPro" id="IPR003445">
    <property type="entry name" value="Cat_transpt"/>
</dbReference>
<dbReference type="InterPro" id="IPR015958">
    <property type="entry name" value="Trk1_fungi"/>
</dbReference>
<feature type="transmembrane region" description="Helical" evidence="10">
    <location>
        <begin position="81"/>
        <end position="106"/>
    </location>
</feature>
<dbReference type="EMBL" id="HG793190">
    <property type="protein sequence ID" value="CRL30703.1"/>
    <property type="molecule type" value="Genomic_DNA"/>
</dbReference>
<keyword evidence="4 10" id="KW-0633">Potassium transport</keyword>
<keyword evidence="7 10" id="KW-1133">Transmembrane helix</keyword>
<evidence type="ECO:0000256" key="8">
    <source>
        <dbReference type="ARBA" id="ARBA00023065"/>
    </source>
</evidence>
<evidence type="ECO:0000256" key="4">
    <source>
        <dbReference type="ARBA" id="ARBA00022538"/>
    </source>
</evidence>
<dbReference type="Proteomes" id="UP000053732">
    <property type="component" value="Unassembled WGS sequence"/>
</dbReference>
<dbReference type="AlphaFoldDB" id="A0A0G4PX09"/>
<keyword evidence="8 10" id="KW-0406">Ion transport</keyword>
<comment type="subcellular location">
    <subcellularLocation>
        <location evidence="1">Membrane</location>
        <topology evidence="1">Multi-pass membrane protein</topology>
    </subcellularLocation>
</comment>
<evidence type="ECO:0000256" key="5">
    <source>
        <dbReference type="ARBA" id="ARBA00022692"/>
    </source>
</evidence>
<dbReference type="GO" id="GO:0005886">
    <property type="term" value="C:plasma membrane"/>
    <property type="evidence" value="ECO:0007669"/>
    <property type="project" value="InterPro"/>
</dbReference>
<evidence type="ECO:0000256" key="10">
    <source>
        <dbReference type="PIRNR" id="PIRNR002450"/>
    </source>
</evidence>
<sequence>MLIYFESMRAKIQKFLFSCPTFISIHYTYIIGWTLLTSVVIYSGGAPGLRYVDALFFGSGASTQSGLNTVDVNLLHTYQQVIIWFVTMLTNPIFIHTLVVFVRLYWFEKRFQSVVRKSRDIRRTRSRNQTQTRERVQQDIGPDGVRGRNIIVLRETLRPLDSHLRQNEVVVLDPNESEKTFGSNTDTVTESTESNSHTRSRTLDVDKLRPFQQRDNQPSIAFVEKQRNKKGALRIPSPREYEHGGFPQVLNEDEGTMTRSMTAPVQPAHQEGPGSPFERIKQHISINEPHPMRWHRSRTATSPILSTYNTNNEMRDDAESPALLTTQTQRGTLNSLFHSFTQESEVDSMPYLSWNATIGRNSTFVGLTEAQRDELGGIEYRALKTLAVVLICYMVGFHLIGITCLVPWILRTGKYGGYIDSIGLSRTWWGIFTSGSATNDLGFTLTPDSMSSFSDAVFPLLLMSFLIVIGNTGFPCMLRFIIWFSSILVPKGGAVWEELKFLLDHPRRCFTLLFPRAATWWLFAVLLILNGVDLMFFFVLDLNDSDVTSIPVGIRFVDGLFQAVCTRTAGFSVISLSDLHPAIQVSYMFMMYISVFPVAISIRRTNVYEERSLGIYSSTNEHNDGASSETSYTGTHLRKQLSFDLWYVFLGLFLIVVIEGTALSDPNRYYFNLFAVLFEIVSAYGTVGLSMGYPGINASFSAELKTLSKLIIIAMQIRGRHRGLPYELDRAILLPSESLQKKEVQDEERRIRRRRSNLSNTSSVAGPTHCTTSRAKTGVAGAKSTNMRPVSPSRLKLRAASQTS</sequence>
<dbReference type="STRING" id="1429867.A0A0G4PX09"/>
<dbReference type="PANTHER" id="PTHR31064:SF30">
    <property type="entry name" value="HIGH-AFFINITY POTASSIUM TRANSPORT PROTEIN-RELATED"/>
    <property type="match status" value="1"/>
</dbReference>